<dbReference type="SUPFAM" id="SSF55545">
    <property type="entry name" value="beta-N-acetylhexosaminidase-like domain"/>
    <property type="match status" value="1"/>
</dbReference>
<keyword evidence="5" id="KW-0732">Signal</keyword>
<feature type="domain" description="F5/8 type C" evidence="6">
    <location>
        <begin position="1493"/>
        <end position="1655"/>
    </location>
</feature>
<evidence type="ECO:0000256" key="5">
    <source>
        <dbReference type="SAM" id="SignalP"/>
    </source>
</evidence>
<dbReference type="InterPro" id="IPR051822">
    <property type="entry name" value="Glycosyl_Hydrolase_84"/>
</dbReference>
<dbReference type="Gene3D" id="1.20.1270.90">
    <property type="entry name" value="AF1782-like"/>
    <property type="match status" value="2"/>
</dbReference>
<evidence type="ECO:0000256" key="4">
    <source>
        <dbReference type="SAM" id="MobiDB-lite"/>
    </source>
</evidence>
<dbReference type="SUPFAM" id="SSF49785">
    <property type="entry name" value="Galactose-binding domain-like"/>
    <property type="match status" value="4"/>
</dbReference>
<dbReference type="Pfam" id="PF02838">
    <property type="entry name" value="Glyco_hydro_20b"/>
    <property type="match status" value="1"/>
</dbReference>
<dbReference type="InterPro" id="IPR000421">
    <property type="entry name" value="FA58C"/>
</dbReference>
<feature type="domain" description="F5/8 type C" evidence="6">
    <location>
        <begin position="686"/>
        <end position="772"/>
    </location>
</feature>
<comment type="caution">
    <text evidence="8">The sequence shown here is derived from an EMBL/GenBank/DDBJ whole genome shotgun (WGS) entry which is preliminary data.</text>
</comment>
<dbReference type="Pfam" id="PF07532">
    <property type="entry name" value="Big_4"/>
    <property type="match status" value="2"/>
</dbReference>
<dbReference type="Proteomes" id="UP000260793">
    <property type="component" value="Unassembled WGS sequence"/>
</dbReference>
<gene>
    <name evidence="8" type="ORF">DXD17_11100</name>
</gene>
<proteinExistence type="inferred from homology"/>
<keyword evidence="2 3" id="KW-0326">Glycosidase</keyword>
<dbReference type="Pfam" id="PF07555">
    <property type="entry name" value="NAGidase"/>
    <property type="match status" value="1"/>
</dbReference>
<dbReference type="InterPro" id="IPR008979">
    <property type="entry name" value="Galactose-bd-like_sf"/>
</dbReference>
<dbReference type="GO" id="GO:0015929">
    <property type="term" value="F:hexosaminidase activity"/>
    <property type="evidence" value="ECO:0007669"/>
    <property type="project" value="UniProtKB-ARBA"/>
</dbReference>
<dbReference type="PANTHER" id="PTHR13170">
    <property type="entry name" value="O-GLCNACASE"/>
    <property type="match status" value="1"/>
</dbReference>
<evidence type="ECO:0000256" key="3">
    <source>
        <dbReference type="PROSITE-ProRule" id="PRU01353"/>
    </source>
</evidence>
<dbReference type="PROSITE" id="PS52009">
    <property type="entry name" value="GH84"/>
    <property type="match status" value="1"/>
</dbReference>
<feature type="region of interest" description="Disordered" evidence="4">
    <location>
        <begin position="1823"/>
        <end position="1903"/>
    </location>
</feature>
<evidence type="ECO:0000313" key="8">
    <source>
        <dbReference type="EMBL" id="RGK37993.1"/>
    </source>
</evidence>
<evidence type="ECO:0000256" key="1">
    <source>
        <dbReference type="ARBA" id="ARBA00022801"/>
    </source>
</evidence>
<feature type="compositionally biased region" description="Basic and acidic residues" evidence="4">
    <location>
        <begin position="1823"/>
        <end position="1860"/>
    </location>
</feature>
<dbReference type="Pfam" id="PF07554">
    <property type="entry name" value="FIVAR"/>
    <property type="match status" value="1"/>
</dbReference>
<dbReference type="RefSeq" id="WP_117688463.1">
    <property type="nucleotide sequence ID" value="NZ_QSQN01000031.1"/>
</dbReference>
<dbReference type="Gene3D" id="1.20.58.460">
    <property type="entry name" value="Hyaluronidase post-catalytic domain-like"/>
    <property type="match status" value="1"/>
</dbReference>
<dbReference type="InterPro" id="IPR011081">
    <property type="entry name" value="Big_4"/>
</dbReference>
<dbReference type="Pfam" id="PF00754">
    <property type="entry name" value="F5_F8_type_C"/>
    <property type="match status" value="4"/>
</dbReference>
<dbReference type="Gene3D" id="2.60.120.260">
    <property type="entry name" value="Galactose-binding domain-like"/>
    <property type="match status" value="4"/>
</dbReference>
<dbReference type="SUPFAM" id="SSF51445">
    <property type="entry name" value="(Trans)glycosidases"/>
    <property type="match status" value="1"/>
</dbReference>
<dbReference type="GO" id="GO:0005975">
    <property type="term" value="P:carbohydrate metabolic process"/>
    <property type="evidence" value="ECO:0007669"/>
    <property type="project" value="UniProtKB-ARBA"/>
</dbReference>
<feature type="domain" description="F5/8 type C" evidence="6">
    <location>
        <begin position="1181"/>
        <end position="1340"/>
    </location>
</feature>
<feature type="compositionally biased region" description="Polar residues" evidence="4">
    <location>
        <begin position="1874"/>
        <end position="1903"/>
    </location>
</feature>
<dbReference type="InterPro" id="IPR015882">
    <property type="entry name" value="HEX_bac_N"/>
</dbReference>
<dbReference type="InterPro" id="IPR011496">
    <property type="entry name" value="O-GlcNAcase_cat"/>
</dbReference>
<dbReference type="EMBL" id="QSQN01000031">
    <property type="protein sequence ID" value="RGK37993.1"/>
    <property type="molecule type" value="Genomic_DNA"/>
</dbReference>
<evidence type="ECO:0008006" key="10">
    <source>
        <dbReference type="Google" id="ProtNLM"/>
    </source>
</evidence>
<evidence type="ECO:0000256" key="2">
    <source>
        <dbReference type="ARBA" id="ARBA00023295"/>
    </source>
</evidence>
<accession>A0A3E4LKP9</accession>
<feature type="active site" description="Proton donor" evidence="3">
    <location>
        <position position="316"/>
    </location>
</feature>
<name>A0A3E4LKP9_9FIRM</name>
<feature type="domain" description="F5/8 type C" evidence="6">
    <location>
        <begin position="900"/>
        <end position="1048"/>
    </location>
</feature>
<dbReference type="Gene3D" id="3.20.20.80">
    <property type="entry name" value="Glycosidases"/>
    <property type="match status" value="1"/>
</dbReference>
<dbReference type="InterPro" id="IPR017853">
    <property type="entry name" value="GH"/>
</dbReference>
<dbReference type="GO" id="GO:1901135">
    <property type="term" value="P:carbohydrate derivative metabolic process"/>
    <property type="evidence" value="ECO:0007669"/>
    <property type="project" value="UniProtKB-ARBA"/>
</dbReference>
<organism evidence="8 9">
    <name type="scientific">[Ruminococcus] lactaris</name>
    <dbReference type="NCBI Taxonomy" id="46228"/>
    <lineage>
        <taxon>Bacteria</taxon>
        <taxon>Bacillati</taxon>
        <taxon>Bacillota</taxon>
        <taxon>Clostridia</taxon>
        <taxon>Lachnospirales</taxon>
        <taxon>Lachnospiraceae</taxon>
        <taxon>Mediterraneibacter</taxon>
    </lineage>
</organism>
<protein>
    <recommendedName>
        <fullName evidence="10">Beta-N-acetylglucosaminidase</fullName>
    </recommendedName>
</protein>
<comment type="similarity">
    <text evidence="3">Belongs to the glycosyl hydrolase 84 family.</text>
</comment>
<keyword evidence="1 3" id="KW-0378">Hydrolase</keyword>
<reference evidence="8 9" key="1">
    <citation type="submission" date="2018-08" db="EMBL/GenBank/DDBJ databases">
        <title>A genome reference for cultivated species of the human gut microbiota.</title>
        <authorList>
            <person name="Zou Y."/>
            <person name="Xue W."/>
            <person name="Luo G."/>
        </authorList>
    </citation>
    <scope>NUCLEOTIDE SEQUENCE [LARGE SCALE GENOMIC DNA]</scope>
    <source>
        <strain evidence="8 9">TF11-7</strain>
    </source>
</reference>
<dbReference type="InterPro" id="IPR029018">
    <property type="entry name" value="Hex-like_dom2"/>
</dbReference>
<dbReference type="Gene3D" id="3.30.379.10">
    <property type="entry name" value="Chitobiase/beta-hexosaminidase domain 2-like"/>
    <property type="match status" value="1"/>
</dbReference>
<dbReference type="PANTHER" id="PTHR13170:SF16">
    <property type="entry name" value="PROTEIN O-GLCNACASE"/>
    <property type="match status" value="1"/>
</dbReference>
<feature type="domain" description="GH84" evidence="7">
    <location>
        <begin position="195"/>
        <end position="466"/>
    </location>
</feature>
<evidence type="ECO:0000313" key="9">
    <source>
        <dbReference type="Proteomes" id="UP000260793"/>
    </source>
</evidence>
<dbReference type="PROSITE" id="PS50022">
    <property type="entry name" value="FA58C_3"/>
    <property type="match status" value="4"/>
</dbReference>
<feature type="signal peptide" evidence="5">
    <location>
        <begin position="1"/>
        <end position="29"/>
    </location>
</feature>
<evidence type="ECO:0000259" key="6">
    <source>
        <dbReference type="PROSITE" id="PS50022"/>
    </source>
</evidence>
<feature type="chain" id="PRO_5017549231" description="Beta-N-acetylglucosaminidase" evidence="5">
    <location>
        <begin position="30"/>
        <end position="1931"/>
    </location>
</feature>
<sequence length="1931" mass="210186">MKKVRKYRKLLSSLLIFTLILSMGSGVFAAKSAGVSTKEADRYKIYPIPQSVTYGNSSFIMSEDVNVVAEEGIDKYTVNFLKEVLEKNDRTTTVSEDIVSGKTNILLGVKESGGAADTYVADHVTVEAKDLFEKNDPYLLSADTDSDGNAVIAIVGKDTDCTFYGIATLQMMLSSFGNKEGKILDVQIEDYAGVAFRGFIEGFYGGWDYASRASLMRFARDVKMNNYVYASKTDAYHTSKWNELYPQSDIDQIKELVEVGKETKCYYAWSVHLSGFFNGLNTSDEEAYNTRYNQLTAKFQQLYDAGVRKFDILNDDFGKGSHADVVALLNKLTKEFIEPKGCKPLTYCPQGYNEVWSKWSSNASELETLKGLDPSISIYWTGADVNSPITQSTIDYIKEKSGHEACFWLNYPVNEHAKSGIYLGDITYYARDGVTGMAGAVSNPSRFAESNKVGLFQLAALFWNNNNYSENAQTVWEDAFRYLEPEVEDSYFKIAGNVSNCPHSSRIGSGFPESEYLKDTLAGVLNKINSGAALKNDSEVESLISEMDEIVAAVADFKENCTNTKLVQELDPWLSSLNDVATGIKAILKSAQALQGNDAEEAWTNFGTAAKALNMWNTYDTGDGTTKAEAGSKRLQPFLSEVTAYVKNNLTPLMDSSNTDFTPKFYAVLGGIKRTDDAQSAKIFDGDETTAGLWNTVQKKDDYYGVDMGRVLKVTDISILQGSNDTDHDYFHKAILEYSENGEDWTQIGEQYNDTLKIEQSDLDITARYVRLRLAATGTSSKADYWTHIREFTVNKKEVQGERIYTNVDSLKQTALTVQGKEYSVRNLTELTLNAGEYVGIKMTALTSASAITAEGTGLDQLAVQYSTNGVQWSGQADFTAPAVLRYIRIVNNTGSAVTCDLEKLGVTAENLKMDPSVLEHSFTNALKEGKWDNLFDGDRSTYAWTNEAQQNGDYLIMDLGATVALYDVNVVTGDGNPRFYNAVLEYSKDKTNWTQIGSVTNDNSEFVVPYRFLKGNAQGADAKYIRIRLTGNSGYYLKIHEVEINKEVSQDAGETSEVVSSISGNAEKCVDGDISSVFTASAATVDGDYLEYRLTENTKLRSFSILQDAANISDATVKVLTKDGYENVGTFDKSAKKFDVSGYENVFAIRLEWAAGRQPSIYEIFTDKAGKDTDDIGEYVPHIILDGDEEETESNIALNKTVTVSGTETASVVPSACVDGNESTKWDSNVLKGSNAPAGATAWVYVDLGEAKTSIINSMTMKYFNKVYPTASQIQVSNDHENWITVKSLSKNAGLTNQTDTYEAETPLSVRYVRLLLTEINSQAAGNAIGLKEFEIYGIQSEAQYQVQAAEAVEEITVDKGTEAADLNLPKLVSVQLKRNGSETAKTVQMPVVWNTENYNAAADGVYTLEGILSLNGTVQNTADVKVQVAVTVGSGQAAPDKTELAAAIAAAGEVDRTLYTKTTAAEFAEAYESAVAVNESEDADQVAIDEAKETLLAKKDALLLKITTEKENLSLNKPVTVSGTTNGRKENCVDGDDSTKWDSNLIKGSNATDTKAWVVIDLGDDSANLIDKITAKYFNKVYPTQYEIQVSDDNEHWTTVKALSKEAGLTGQTDVVELEQPAAGRYVRFYFTELNSEAYGDGIGINEITVEGRKINETAAVTEVPALDQIEVAKGTTAEEISVQLPTTVTVKVTVDGVAEPVDVVLPVQWDLSAYSGEKDATYTLQGTLVTQGTIAEAAELPAEVTVKVGTGEEVVVNKETLRTVLEALEEKDLSGYTEESVAALQAALQTAEAVLADESADQAAVDQALAALQAAKEGLKVKDNSGKDDSGKDDPGKNDPGKNDPDKNDPGKNDPGKTDPGSDQPAADVPSNGTTGNDAQTSGKGDAGQKNTAVKTGDSSSGVYAELMLLSLAMGCAGIYLKKKEKNR</sequence>
<evidence type="ECO:0000259" key="7">
    <source>
        <dbReference type="PROSITE" id="PS52009"/>
    </source>
</evidence>
<dbReference type="SUPFAM" id="SSF140657">
    <property type="entry name" value="Hyaluronidase post-catalytic domain-like"/>
    <property type="match status" value="1"/>
</dbReference>